<dbReference type="Pfam" id="PF13701">
    <property type="entry name" value="DDE_Tnp_1_4"/>
    <property type="match status" value="1"/>
</dbReference>
<dbReference type="InterPro" id="IPR047960">
    <property type="entry name" value="Transpos_IS1380"/>
</dbReference>
<accession>A0A545T281</accession>
<dbReference type="OrthoDB" id="9815173at2"/>
<proteinExistence type="predicted"/>
<feature type="domain" description="Transposase DDE" evidence="1">
    <location>
        <begin position="11"/>
        <end position="444"/>
    </location>
</feature>
<dbReference type="InterPro" id="IPR012337">
    <property type="entry name" value="RNaseH-like_sf"/>
</dbReference>
<dbReference type="SUPFAM" id="SSF53098">
    <property type="entry name" value="Ribonuclease H-like"/>
    <property type="match status" value="1"/>
</dbReference>
<evidence type="ECO:0000313" key="3">
    <source>
        <dbReference type="Proteomes" id="UP000319732"/>
    </source>
</evidence>
<dbReference type="AlphaFoldDB" id="A0A545T281"/>
<name>A0A545T281_9GAMM</name>
<gene>
    <name evidence="2" type="ORF">FKG94_19615</name>
</gene>
<sequence length="447" mass="51320">MQRLKFSQSRSEITGHSGLALVGQAIHRYTNLTREADQQIPLRHGIKHSDLIKSYLGLLCLGKNDFEAIHTIDSELFYMTALGIAKLPSEPTFRQRLNQHAKVFLSVVEKASWDFLENIQPEMRPLSSGHIPLDADATMMDNSGSHKEGVSRTYAGFEGHAPMVAYLGAEGYCLELELRAGQQHVQNGTPALLSRALVNARKITALPLLLRLDGGNDSLENMDVVLSFNEQHPDVEPVDFIIKWNPRQQDKEWWLDYAEQHGCWEEERDGKRISRFSVESERPWKGYDYSIRQVMQVTVRTIDYRGQRLLTPEIDIDGWWTSLTLAEKEVIRLYADRGLSEQFHSEFKTDLDIERLPSGKFATNALVLGCSMLVYNILRWIGQNGLLKPRSPRRQKAKRRRIKTVMQELMFVAAKLVRSARAYRLCFGRDCRSRRILDELYQVLAFA</sequence>
<keyword evidence="3" id="KW-1185">Reference proteome</keyword>
<dbReference type="EMBL" id="VHSG01000021">
    <property type="protein sequence ID" value="TQV71324.1"/>
    <property type="molecule type" value="Genomic_DNA"/>
</dbReference>
<organism evidence="2 3">
    <name type="scientific">Exilibacterium tricleocarpae</name>
    <dbReference type="NCBI Taxonomy" id="2591008"/>
    <lineage>
        <taxon>Bacteria</taxon>
        <taxon>Pseudomonadati</taxon>
        <taxon>Pseudomonadota</taxon>
        <taxon>Gammaproteobacteria</taxon>
        <taxon>Cellvibrionales</taxon>
        <taxon>Cellvibrionaceae</taxon>
        <taxon>Exilibacterium</taxon>
    </lineage>
</organism>
<dbReference type="RefSeq" id="WP_142928642.1">
    <property type="nucleotide sequence ID" value="NZ_ML660100.1"/>
</dbReference>
<evidence type="ECO:0000259" key="1">
    <source>
        <dbReference type="Pfam" id="PF13701"/>
    </source>
</evidence>
<dbReference type="Proteomes" id="UP000319732">
    <property type="component" value="Unassembled WGS sequence"/>
</dbReference>
<reference evidence="2 3" key="1">
    <citation type="submission" date="2019-06" db="EMBL/GenBank/DDBJ databases">
        <title>Whole genome sequence for Cellvibrionaceae sp. R142.</title>
        <authorList>
            <person name="Wang G."/>
        </authorList>
    </citation>
    <scope>NUCLEOTIDE SEQUENCE [LARGE SCALE GENOMIC DNA]</scope>
    <source>
        <strain evidence="2 3">R142</strain>
    </source>
</reference>
<dbReference type="NCBIfam" id="NF033539">
    <property type="entry name" value="transpos_IS1380"/>
    <property type="match status" value="1"/>
</dbReference>
<dbReference type="InterPro" id="IPR025668">
    <property type="entry name" value="Tnp_DDE_dom"/>
</dbReference>
<evidence type="ECO:0000313" key="2">
    <source>
        <dbReference type="EMBL" id="TQV71324.1"/>
    </source>
</evidence>
<comment type="caution">
    <text evidence="2">The sequence shown here is derived from an EMBL/GenBank/DDBJ whole genome shotgun (WGS) entry which is preliminary data.</text>
</comment>
<protein>
    <submittedName>
        <fullName evidence="2">IS1380 family transposase</fullName>
    </submittedName>
</protein>